<name>G0HH20_CORVD</name>
<organism evidence="1 2">
    <name type="scientific">Corynebacterium variabile (strain DSM 44702 / CIP 107183 / JCM 12073 / NCIMB 30131)</name>
    <name type="common">Corynebacterium mooreparkense</name>
    <dbReference type="NCBI Taxonomy" id="858619"/>
    <lineage>
        <taxon>Bacteria</taxon>
        <taxon>Bacillati</taxon>
        <taxon>Actinomycetota</taxon>
        <taxon>Actinomycetes</taxon>
        <taxon>Mycobacteriales</taxon>
        <taxon>Corynebacteriaceae</taxon>
        <taxon>Corynebacterium</taxon>
    </lineage>
</organism>
<accession>G0HH20</accession>
<dbReference type="EMBL" id="CP002917">
    <property type="protein sequence ID" value="AEK38008.1"/>
    <property type="molecule type" value="Genomic_DNA"/>
</dbReference>
<dbReference type="AlphaFoldDB" id="G0HH20"/>
<dbReference type="Proteomes" id="UP000006659">
    <property type="component" value="Chromosome"/>
</dbReference>
<dbReference type="KEGG" id="cva:CVAR_2667"/>
<gene>
    <name evidence="1" type="ordered locus">CVAR_2667</name>
</gene>
<evidence type="ECO:0000313" key="1">
    <source>
        <dbReference type="EMBL" id="AEK38008.1"/>
    </source>
</evidence>
<protein>
    <submittedName>
        <fullName evidence="1">Uncharacterized protein</fullName>
    </submittedName>
</protein>
<reference evidence="1 2" key="1">
    <citation type="journal article" date="2011" name="BMC Genomics">
        <title>Complete genome sequence of Corynebacterium variabile DSM 44702 isolated from the surface of smear-ripened cheeses and insights into cheese ripening and flavor generation.</title>
        <authorList>
            <person name="Schroeder J."/>
            <person name="Maus I."/>
            <person name="Trost E."/>
            <person name="Tauch A."/>
        </authorList>
    </citation>
    <scope>NUCLEOTIDE SEQUENCE [LARGE SCALE GENOMIC DNA]</scope>
    <source>
        <strain evidence="2">DSM 44702 / JCM 12073 / NCIMB 30131</strain>
    </source>
</reference>
<dbReference type="HOGENOM" id="CLU_1632614_0_0_11"/>
<dbReference type="eggNOG" id="ENOG5031SEQ">
    <property type="taxonomic scope" value="Bacteria"/>
</dbReference>
<proteinExistence type="predicted"/>
<sequence length="162" mass="17963">MECGGRAALRAGSRATRRPADVRWAVGQRREREWTRPFSAVSGGCGASGKRCRCTWVETLAGRGPPAHPLSGGSVYATHTVSALESLAFARLPFMHNLSESERAQHITAAVEALKARMTRRFIDVDEAFAQLASELHWQTEQASWGLRRARRQLHSQLRAAR</sequence>
<evidence type="ECO:0000313" key="2">
    <source>
        <dbReference type="Proteomes" id="UP000006659"/>
    </source>
</evidence>